<dbReference type="GO" id="GO:0008710">
    <property type="term" value="F:8-amino-7-oxononanoate synthase activity"/>
    <property type="evidence" value="ECO:0007669"/>
    <property type="project" value="UniProtKB-EC"/>
</dbReference>
<evidence type="ECO:0000313" key="15">
    <source>
        <dbReference type="Proteomes" id="UP000295399"/>
    </source>
</evidence>
<dbReference type="InterPro" id="IPR001917">
    <property type="entry name" value="Aminotrans_II_pyridoxalP_BS"/>
</dbReference>
<feature type="domain" description="Aminotransferase class I/classII large" evidence="13">
    <location>
        <begin position="59"/>
        <end position="390"/>
    </location>
</feature>
<evidence type="ECO:0000256" key="3">
    <source>
        <dbReference type="ARBA" id="ARBA00010008"/>
    </source>
</evidence>
<dbReference type="PROSITE" id="PS00599">
    <property type="entry name" value="AA_TRANSFER_CLASS_2"/>
    <property type="match status" value="1"/>
</dbReference>
<organism evidence="14 15">
    <name type="scientific">Rhodothalassium salexigens DSM 2132</name>
    <dbReference type="NCBI Taxonomy" id="1188247"/>
    <lineage>
        <taxon>Bacteria</taxon>
        <taxon>Pseudomonadati</taxon>
        <taxon>Pseudomonadota</taxon>
        <taxon>Alphaproteobacteria</taxon>
        <taxon>Rhodothalassiales</taxon>
        <taxon>Rhodothalassiaceae</taxon>
        <taxon>Rhodothalassium</taxon>
    </lineage>
</organism>
<comment type="subunit">
    <text evidence="4">Homodimer.</text>
</comment>
<evidence type="ECO:0000256" key="12">
    <source>
        <dbReference type="RuleBase" id="RU003693"/>
    </source>
</evidence>
<comment type="pathway">
    <text evidence="2">Cofactor biosynthesis; biotin biosynthesis.</text>
</comment>
<comment type="caution">
    <text evidence="14">The sequence shown here is derived from an EMBL/GenBank/DDBJ whole genome shotgun (WGS) entry which is preliminary data.</text>
</comment>
<dbReference type="Gene3D" id="3.40.640.10">
    <property type="entry name" value="Type I PLP-dependent aspartate aminotransferase-like (Major domain)"/>
    <property type="match status" value="1"/>
</dbReference>
<keyword evidence="15" id="KW-1185">Reference proteome</keyword>
<dbReference type="OrthoDB" id="9807157at2"/>
<dbReference type="RefSeq" id="WP_132709338.1">
    <property type="nucleotide sequence ID" value="NZ_JACIGF010000012.1"/>
</dbReference>
<dbReference type="AlphaFoldDB" id="A0A4R2PAG8"/>
<evidence type="ECO:0000256" key="5">
    <source>
        <dbReference type="ARBA" id="ARBA00013187"/>
    </source>
</evidence>
<keyword evidence="8 12" id="KW-0663">Pyridoxal phosphate</keyword>
<dbReference type="PANTHER" id="PTHR13693">
    <property type="entry name" value="CLASS II AMINOTRANSFERASE/8-AMINO-7-OXONONANOATE SYNTHASE"/>
    <property type="match status" value="1"/>
</dbReference>
<accession>A0A4R2PAG8</accession>
<dbReference type="InParanoid" id="A0A4R2PAG8"/>
<dbReference type="EMBL" id="SLXO01000012">
    <property type="protein sequence ID" value="TCP31081.1"/>
    <property type="molecule type" value="Genomic_DNA"/>
</dbReference>
<comment type="cofactor">
    <cofactor evidence="1 12">
        <name>pyridoxal 5'-phosphate</name>
        <dbReference type="ChEBI" id="CHEBI:597326"/>
    </cofactor>
</comment>
<dbReference type="GO" id="GO:0030170">
    <property type="term" value="F:pyridoxal phosphate binding"/>
    <property type="evidence" value="ECO:0007669"/>
    <property type="project" value="InterPro"/>
</dbReference>
<evidence type="ECO:0000313" key="14">
    <source>
        <dbReference type="EMBL" id="TCP31081.1"/>
    </source>
</evidence>
<dbReference type="GO" id="GO:0009102">
    <property type="term" value="P:biotin biosynthetic process"/>
    <property type="evidence" value="ECO:0007669"/>
    <property type="project" value="UniProtKB-KW"/>
</dbReference>
<comment type="similarity">
    <text evidence="3">Belongs to the class-II pyridoxal-phosphate-dependent aminotransferase family. BioF subfamily.</text>
</comment>
<proteinExistence type="inferred from homology"/>
<sequence>MPSSRPAAPIVPAAGDPRASLRAHAEDKLADLAARDRRRLAVETRALDAVTVTRGGRRLVNVSSNDYLGLAHDPRVIAAAQAAAAAHGTGAGASRLITGEHPEVVALEAELAAFKGAEAALVFSSGYAANLGIVSALAGRSDLIVIDDLAHNCLHMGARLSGATVHRFAHNDAACAHDLLARHRSGARHALLLTDGVFSMDGDRAPVAALARVAAAHDAWLLVDDAHGLGVVAAGHGAGEGACVPLAMGTLSKALGSQGGYVCADRPVIELLRNRARSFVYSTGLAPASAAAARAALAIVAAEPERCARPQALAARVAEALDLPAPDSPVLPIVLGAEQAALDAQAALEARGYLGVAVRPPTVPPGTARLRISLSAALSDAAVAGLIDALRAVVAETGR</sequence>
<dbReference type="InterPro" id="IPR004839">
    <property type="entry name" value="Aminotransferase_I/II_large"/>
</dbReference>
<protein>
    <recommendedName>
        <fullName evidence="5">8-amino-7-oxononanoate synthase</fullName>
        <ecNumber evidence="5">2.3.1.47</ecNumber>
    </recommendedName>
    <alternativeName>
        <fullName evidence="9">7-keto-8-amino-pelargonic acid synthase</fullName>
    </alternativeName>
    <alternativeName>
        <fullName evidence="10">8-amino-7-ketopelargonate synthase</fullName>
    </alternativeName>
</protein>
<evidence type="ECO:0000256" key="11">
    <source>
        <dbReference type="ARBA" id="ARBA00047715"/>
    </source>
</evidence>
<evidence type="ECO:0000256" key="1">
    <source>
        <dbReference type="ARBA" id="ARBA00001933"/>
    </source>
</evidence>
<dbReference type="InterPro" id="IPR015422">
    <property type="entry name" value="PyrdxlP-dep_Trfase_small"/>
</dbReference>
<evidence type="ECO:0000256" key="2">
    <source>
        <dbReference type="ARBA" id="ARBA00004746"/>
    </source>
</evidence>
<evidence type="ECO:0000256" key="6">
    <source>
        <dbReference type="ARBA" id="ARBA00022679"/>
    </source>
</evidence>
<dbReference type="FunCoup" id="A0A4R2PAG8">
    <property type="interactions" value="198"/>
</dbReference>
<evidence type="ECO:0000256" key="7">
    <source>
        <dbReference type="ARBA" id="ARBA00022756"/>
    </source>
</evidence>
<dbReference type="InterPro" id="IPR050087">
    <property type="entry name" value="AON_synthase_class-II"/>
</dbReference>
<keyword evidence="6" id="KW-0808">Transferase</keyword>
<dbReference type="InterPro" id="IPR015421">
    <property type="entry name" value="PyrdxlP-dep_Trfase_major"/>
</dbReference>
<dbReference type="SUPFAM" id="SSF53383">
    <property type="entry name" value="PLP-dependent transferases"/>
    <property type="match status" value="1"/>
</dbReference>
<name>A0A4R2PAG8_RHOSA</name>
<dbReference type="EC" id="2.3.1.47" evidence="5"/>
<comment type="catalytic activity">
    <reaction evidence="11">
        <text>6-carboxyhexanoyl-[ACP] + L-alanine + H(+) = (8S)-8-amino-7-oxononanoate + holo-[ACP] + CO2</text>
        <dbReference type="Rhea" id="RHEA:42288"/>
        <dbReference type="Rhea" id="RHEA-COMP:9685"/>
        <dbReference type="Rhea" id="RHEA-COMP:9955"/>
        <dbReference type="ChEBI" id="CHEBI:15378"/>
        <dbReference type="ChEBI" id="CHEBI:16526"/>
        <dbReference type="ChEBI" id="CHEBI:57972"/>
        <dbReference type="ChEBI" id="CHEBI:64479"/>
        <dbReference type="ChEBI" id="CHEBI:78846"/>
        <dbReference type="ChEBI" id="CHEBI:149468"/>
        <dbReference type="EC" id="2.3.1.47"/>
    </reaction>
</comment>
<evidence type="ECO:0000256" key="8">
    <source>
        <dbReference type="ARBA" id="ARBA00022898"/>
    </source>
</evidence>
<dbReference type="Gene3D" id="3.90.1150.10">
    <property type="entry name" value="Aspartate Aminotransferase, domain 1"/>
    <property type="match status" value="1"/>
</dbReference>
<dbReference type="Pfam" id="PF00155">
    <property type="entry name" value="Aminotran_1_2"/>
    <property type="match status" value="1"/>
</dbReference>
<dbReference type="Proteomes" id="UP000295399">
    <property type="component" value="Unassembled WGS sequence"/>
</dbReference>
<keyword evidence="7" id="KW-0093">Biotin biosynthesis</keyword>
<evidence type="ECO:0000256" key="9">
    <source>
        <dbReference type="ARBA" id="ARBA00032610"/>
    </source>
</evidence>
<dbReference type="PANTHER" id="PTHR13693:SF100">
    <property type="entry name" value="8-AMINO-7-OXONONANOATE SYNTHASE"/>
    <property type="match status" value="1"/>
</dbReference>
<evidence type="ECO:0000256" key="4">
    <source>
        <dbReference type="ARBA" id="ARBA00011738"/>
    </source>
</evidence>
<reference evidence="14 15" key="1">
    <citation type="submission" date="2019-03" db="EMBL/GenBank/DDBJ databases">
        <title>Genomic Encyclopedia of Type Strains, Phase IV (KMG-IV): sequencing the most valuable type-strain genomes for metagenomic binning, comparative biology and taxonomic classification.</title>
        <authorList>
            <person name="Goeker M."/>
        </authorList>
    </citation>
    <scope>NUCLEOTIDE SEQUENCE [LARGE SCALE GENOMIC DNA]</scope>
    <source>
        <strain evidence="14 15">DSM 2132</strain>
    </source>
</reference>
<evidence type="ECO:0000259" key="13">
    <source>
        <dbReference type="Pfam" id="PF00155"/>
    </source>
</evidence>
<dbReference type="InterPro" id="IPR015424">
    <property type="entry name" value="PyrdxlP-dep_Trfase"/>
</dbReference>
<gene>
    <name evidence="14" type="ORF">EV659_11210</name>
</gene>
<evidence type="ECO:0000256" key="10">
    <source>
        <dbReference type="ARBA" id="ARBA00033381"/>
    </source>
</evidence>